<sequence>MPFDYKKECKDIYQPSKKPALIEVPPISYVAVCGKGDPNEEGGEYQRALQMLYGISFTIKMSPKSGYDIEGYAPYVVPPLEGFWTFPEPIDRLDPKRKAELEWISCIRLPEFVTPGVFDWAVREATRKKKADFSKAEMITVDEGLCVQCMHIGSYDDEPATIDALKSYAESEGLQFDQGGERLHHEIYLSDPRRVVPERLKTVLRIPVKPA</sequence>
<dbReference type="Pfam" id="PF06445">
    <property type="entry name" value="GyrI-like"/>
    <property type="match status" value="1"/>
</dbReference>
<feature type="domain" description="GyrI-like small molecule binding" evidence="1">
    <location>
        <begin position="19"/>
        <end position="209"/>
    </location>
</feature>
<evidence type="ECO:0000313" key="2">
    <source>
        <dbReference type="EMBL" id="MVX60094.1"/>
    </source>
</evidence>
<name>A0A6N8JM29_9ACTN</name>
<evidence type="ECO:0000259" key="1">
    <source>
        <dbReference type="Pfam" id="PF06445"/>
    </source>
</evidence>
<dbReference type="Proteomes" id="UP000463388">
    <property type="component" value="Unassembled WGS sequence"/>
</dbReference>
<keyword evidence="3" id="KW-1185">Reference proteome</keyword>
<dbReference type="RefSeq" id="WP_160324317.1">
    <property type="nucleotide sequence ID" value="NZ_WSRR01000002.1"/>
</dbReference>
<dbReference type="SUPFAM" id="SSF55136">
    <property type="entry name" value="Probable bacterial effector-binding domain"/>
    <property type="match status" value="1"/>
</dbReference>
<dbReference type="InterPro" id="IPR011256">
    <property type="entry name" value="Reg_factor_effector_dom_sf"/>
</dbReference>
<gene>
    <name evidence="2" type="ORF">GKZ27_01210</name>
</gene>
<organism evidence="2 3">
    <name type="scientific">Adlercreutzia mucosicola</name>
    <dbReference type="NCBI Taxonomy" id="580026"/>
    <lineage>
        <taxon>Bacteria</taxon>
        <taxon>Bacillati</taxon>
        <taxon>Actinomycetota</taxon>
        <taxon>Coriobacteriia</taxon>
        <taxon>Eggerthellales</taxon>
        <taxon>Eggerthellaceae</taxon>
        <taxon>Adlercreutzia</taxon>
    </lineage>
</organism>
<dbReference type="InterPro" id="IPR008319">
    <property type="entry name" value="GyrI-like_CCH_Lin2189-like"/>
</dbReference>
<dbReference type="AlphaFoldDB" id="A0A6N8JM29"/>
<comment type="caution">
    <text evidence="2">The sequence shown here is derived from an EMBL/GenBank/DDBJ whole genome shotgun (WGS) entry which is preliminary data.</text>
</comment>
<protein>
    <submittedName>
        <fullName evidence="2">Transcriptional regulator</fullName>
    </submittedName>
</protein>
<evidence type="ECO:0000313" key="3">
    <source>
        <dbReference type="Proteomes" id="UP000463388"/>
    </source>
</evidence>
<dbReference type="OrthoDB" id="4772335at2"/>
<proteinExistence type="predicted"/>
<reference evidence="2 3" key="1">
    <citation type="submission" date="2019-12" db="EMBL/GenBank/DDBJ databases">
        <title>Microbes associate with the intestines of laboratory mice.</title>
        <authorList>
            <person name="Navarre W."/>
            <person name="Wong E."/>
        </authorList>
    </citation>
    <scope>NUCLEOTIDE SEQUENCE [LARGE SCALE GENOMIC DNA]</scope>
    <source>
        <strain evidence="2 3">NM66_B29</strain>
    </source>
</reference>
<dbReference type="PIRSF" id="PIRSF031644">
    <property type="entry name" value="UCP031644"/>
    <property type="match status" value="1"/>
</dbReference>
<dbReference type="EMBL" id="WSRR01000002">
    <property type="protein sequence ID" value="MVX60094.1"/>
    <property type="molecule type" value="Genomic_DNA"/>
</dbReference>
<dbReference type="Gene3D" id="3.20.80.10">
    <property type="entry name" value="Regulatory factor, effector binding domain"/>
    <property type="match status" value="1"/>
</dbReference>
<accession>A0A6N8JM29</accession>
<dbReference type="InterPro" id="IPR029442">
    <property type="entry name" value="GyrI-like"/>
</dbReference>